<evidence type="ECO:0000313" key="1">
    <source>
        <dbReference type="EMBL" id="ETP36634.1"/>
    </source>
</evidence>
<evidence type="ECO:0000313" key="2">
    <source>
        <dbReference type="Proteomes" id="UP000018948"/>
    </source>
</evidence>
<sequence>MVGVLVQTRHGPVQKSMREVLASSAPLISFTERFTLRTHLSRTFVADCRDPLALYSESSAGSGRKLPMARIYGADSKPARAACPH</sequence>
<organism evidence="1 2">
    <name type="scientific">Phytophthora nicotianae P10297</name>
    <dbReference type="NCBI Taxonomy" id="1317064"/>
    <lineage>
        <taxon>Eukaryota</taxon>
        <taxon>Sar</taxon>
        <taxon>Stramenopiles</taxon>
        <taxon>Oomycota</taxon>
        <taxon>Peronosporomycetes</taxon>
        <taxon>Peronosporales</taxon>
        <taxon>Peronosporaceae</taxon>
        <taxon>Phytophthora</taxon>
    </lineage>
</organism>
<dbReference type="AlphaFoldDB" id="W2YR19"/>
<dbReference type="Proteomes" id="UP000018948">
    <property type="component" value="Unassembled WGS sequence"/>
</dbReference>
<gene>
    <name evidence="1" type="ORF">F442_15496</name>
</gene>
<protein>
    <submittedName>
        <fullName evidence="1">Uncharacterized protein</fullName>
    </submittedName>
</protein>
<name>W2YR19_PHYNI</name>
<proteinExistence type="predicted"/>
<reference evidence="1 2" key="1">
    <citation type="submission" date="2013-11" db="EMBL/GenBank/DDBJ databases">
        <title>The Genome Sequence of Phytophthora parasitica P10297.</title>
        <authorList>
            <consortium name="The Broad Institute Genomics Platform"/>
            <person name="Russ C."/>
            <person name="Tyler B."/>
            <person name="Panabieres F."/>
            <person name="Shan W."/>
            <person name="Tripathy S."/>
            <person name="Grunwald N."/>
            <person name="Machado M."/>
            <person name="Johnson C.S."/>
            <person name="Walker B."/>
            <person name="Young S.K."/>
            <person name="Zeng Q."/>
            <person name="Gargeya S."/>
            <person name="Fitzgerald M."/>
            <person name="Haas B."/>
            <person name="Abouelleil A."/>
            <person name="Allen A.W."/>
            <person name="Alvarado L."/>
            <person name="Arachchi H.M."/>
            <person name="Berlin A.M."/>
            <person name="Chapman S.B."/>
            <person name="Gainer-Dewar J."/>
            <person name="Goldberg J."/>
            <person name="Griggs A."/>
            <person name="Gujja S."/>
            <person name="Hansen M."/>
            <person name="Howarth C."/>
            <person name="Imamovic A."/>
            <person name="Ireland A."/>
            <person name="Larimer J."/>
            <person name="McCowan C."/>
            <person name="Murphy C."/>
            <person name="Pearson M."/>
            <person name="Poon T.W."/>
            <person name="Priest M."/>
            <person name="Roberts A."/>
            <person name="Saif S."/>
            <person name="Shea T."/>
            <person name="Sisk P."/>
            <person name="Sykes S."/>
            <person name="Wortman J."/>
            <person name="Nusbaum C."/>
            <person name="Birren B."/>
        </authorList>
    </citation>
    <scope>NUCLEOTIDE SEQUENCE [LARGE SCALE GENOMIC DNA]</scope>
    <source>
        <strain evidence="1 2">P10297</strain>
    </source>
</reference>
<dbReference type="EMBL" id="ANIY01003284">
    <property type="protein sequence ID" value="ETP36634.1"/>
    <property type="molecule type" value="Genomic_DNA"/>
</dbReference>
<accession>W2YR19</accession>
<comment type="caution">
    <text evidence="1">The sequence shown here is derived from an EMBL/GenBank/DDBJ whole genome shotgun (WGS) entry which is preliminary data.</text>
</comment>